<gene>
    <name evidence="10" type="ORF">SPTER_26040</name>
</gene>
<evidence type="ECO:0000256" key="8">
    <source>
        <dbReference type="SAM" id="Phobius"/>
    </source>
</evidence>
<keyword evidence="5 8" id="KW-0812">Transmembrane</keyword>
<dbReference type="GO" id="GO:0016763">
    <property type="term" value="F:pentosyltransferase activity"/>
    <property type="evidence" value="ECO:0007669"/>
    <property type="project" value="TreeGrafter"/>
</dbReference>
<feature type="domain" description="Glycosyltransferase RgtA/B/C/D-like" evidence="9">
    <location>
        <begin position="47"/>
        <end position="193"/>
    </location>
</feature>
<feature type="transmembrane region" description="Helical" evidence="8">
    <location>
        <begin position="230"/>
        <end position="248"/>
    </location>
</feature>
<evidence type="ECO:0000256" key="7">
    <source>
        <dbReference type="ARBA" id="ARBA00023136"/>
    </source>
</evidence>
<feature type="transmembrane region" description="Helical" evidence="8">
    <location>
        <begin position="96"/>
        <end position="114"/>
    </location>
</feature>
<protein>
    <submittedName>
        <fullName evidence="10">Dolichyl-phosphate-mannose-protein mannosyltransferase</fullName>
    </submittedName>
</protein>
<dbReference type="EMBL" id="CP036259">
    <property type="protein sequence ID" value="QDR81230.1"/>
    <property type="molecule type" value="Genomic_DNA"/>
</dbReference>
<dbReference type="InterPro" id="IPR050297">
    <property type="entry name" value="LipidA_mod_glycosyltrf_83"/>
</dbReference>
<dbReference type="Pfam" id="PF13231">
    <property type="entry name" value="PMT_2"/>
    <property type="match status" value="1"/>
</dbReference>
<organism evidence="10 11">
    <name type="scientific">Sporomusa termitida</name>
    <dbReference type="NCBI Taxonomy" id="2377"/>
    <lineage>
        <taxon>Bacteria</taxon>
        <taxon>Bacillati</taxon>
        <taxon>Bacillota</taxon>
        <taxon>Negativicutes</taxon>
        <taxon>Selenomonadales</taxon>
        <taxon>Sporomusaceae</taxon>
        <taxon>Sporomusa</taxon>
    </lineage>
</organism>
<dbReference type="GO" id="GO:0005886">
    <property type="term" value="C:plasma membrane"/>
    <property type="evidence" value="ECO:0007669"/>
    <property type="project" value="UniProtKB-SubCell"/>
</dbReference>
<sequence length="499" mass="57409">MPTDKLLWITVMATFLIKSLLAYIIPFTGDEALFYTWGTFPDIGYYDHPPMIGWLLALIMKFSASEYALRLPALIFPYIVGAVMYSLLKVLDKNRARWAVILFLVSPLNMMNILVTTDTPLLLFVSLSAVCFYQGLHLNKRISLILAGVFLGCAFLSKYFSVLLIIAYGVYVLLYQRNRRGFAALALVAACTIPFVLLNVYYNYTHAWANIMFNVFNRNHAMGSFTPGNFFVYLGQLLFLLTPFTMYCLFRPVKSARHVVAAESLRRYYLVLCYVPLGILALLSFTKSIGIHWPLAFLPFVFILTIFHFNAATFRKVVLLVAICTFTVNSLIAYIVINPPAKLTHSKLYQQALFYWQPRAVADILTPYTTDYILTTESYSKSAVLYYYTGRYISSFGPGSFHARHDDMYTDFRQFDQKNIAIVRTAPPDMNKYMPYFQTVSVTEIKLENTSLYLIQGSAFRYGVYRELVLRPIKNKYYQLPAWLPTQGNYFTDKYFAEE</sequence>
<dbReference type="RefSeq" id="WP_144350752.1">
    <property type="nucleotide sequence ID" value="NZ_CP036259.1"/>
</dbReference>
<keyword evidence="7 8" id="KW-0472">Membrane</keyword>
<comment type="subcellular location">
    <subcellularLocation>
        <location evidence="1">Cell membrane</location>
        <topology evidence="1">Multi-pass membrane protein</topology>
    </subcellularLocation>
</comment>
<feature type="transmembrane region" description="Helical" evidence="8">
    <location>
        <begin position="268"/>
        <end position="285"/>
    </location>
</feature>
<feature type="transmembrane region" description="Helical" evidence="8">
    <location>
        <begin position="181"/>
        <end position="202"/>
    </location>
</feature>
<dbReference type="OrthoDB" id="8933800at2"/>
<keyword evidence="6 8" id="KW-1133">Transmembrane helix</keyword>
<evidence type="ECO:0000259" key="9">
    <source>
        <dbReference type="Pfam" id="PF13231"/>
    </source>
</evidence>
<evidence type="ECO:0000256" key="5">
    <source>
        <dbReference type="ARBA" id="ARBA00022692"/>
    </source>
</evidence>
<dbReference type="PANTHER" id="PTHR33908:SF11">
    <property type="entry name" value="MEMBRANE PROTEIN"/>
    <property type="match status" value="1"/>
</dbReference>
<dbReference type="PANTHER" id="PTHR33908">
    <property type="entry name" value="MANNOSYLTRANSFERASE YKCB-RELATED"/>
    <property type="match status" value="1"/>
</dbReference>
<accession>A0A517DV49</accession>
<proteinExistence type="predicted"/>
<evidence type="ECO:0000256" key="4">
    <source>
        <dbReference type="ARBA" id="ARBA00022679"/>
    </source>
</evidence>
<evidence type="ECO:0000313" key="10">
    <source>
        <dbReference type="EMBL" id="QDR81230.1"/>
    </source>
</evidence>
<name>A0A517DV49_9FIRM</name>
<dbReference type="Proteomes" id="UP000320776">
    <property type="component" value="Chromosome"/>
</dbReference>
<feature type="transmembrane region" description="Helical" evidence="8">
    <location>
        <begin position="317"/>
        <end position="337"/>
    </location>
</feature>
<evidence type="ECO:0000313" key="11">
    <source>
        <dbReference type="Proteomes" id="UP000320776"/>
    </source>
</evidence>
<keyword evidence="2" id="KW-1003">Cell membrane</keyword>
<dbReference type="GO" id="GO:0009103">
    <property type="term" value="P:lipopolysaccharide biosynthetic process"/>
    <property type="evidence" value="ECO:0007669"/>
    <property type="project" value="UniProtKB-ARBA"/>
</dbReference>
<dbReference type="InterPro" id="IPR038731">
    <property type="entry name" value="RgtA/B/C-like"/>
</dbReference>
<dbReference type="KEGG" id="sted:SPTER_26040"/>
<keyword evidence="11" id="KW-1185">Reference proteome</keyword>
<feature type="transmembrane region" description="Helical" evidence="8">
    <location>
        <begin position="71"/>
        <end position="90"/>
    </location>
</feature>
<feature type="transmembrane region" description="Helical" evidence="8">
    <location>
        <begin position="291"/>
        <end position="310"/>
    </location>
</feature>
<evidence type="ECO:0000256" key="3">
    <source>
        <dbReference type="ARBA" id="ARBA00022676"/>
    </source>
</evidence>
<reference evidence="10 11" key="1">
    <citation type="submission" date="2019-02" db="EMBL/GenBank/DDBJ databases">
        <title>Closed genome of Sporomusa termitida DSM 4440.</title>
        <authorList>
            <person name="Poehlein A."/>
            <person name="Daniel R."/>
        </authorList>
    </citation>
    <scope>NUCLEOTIDE SEQUENCE [LARGE SCALE GENOMIC DNA]</scope>
    <source>
        <strain evidence="10 11">DSM 4440</strain>
    </source>
</reference>
<dbReference type="AlphaFoldDB" id="A0A517DV49"/>
<evidence type="ECO:0000256" key="1">
    <source>
        <dbReference type="ARBA" id="ARBA00004651"/>
    </source>
</evidence>
<keyword evidence="4 10" id="KW-0808">Transferase</keyword>
<feature type="transmembrane region" description="Helical" evidence="8">
    <location>
        <begin position="144"/>
        <end position="174"/>
    </location>
</feature>
<evidence type="ECO:0000256" key="2">
    <source>
        <dbReference type="ARBA" id="ARBA00022475"/>
    </source>
</evidence>
<evidence type="ECO:0000256" key="6">
    <source>
        <dbReference type="ARBA" id="ARBA00022989"/>
    </source>
</evidence>
<keyword evidence="3 10" id="KW-0328">Glycosyltransferase</keyword>